<dbReference type="Proteomes" id="UP000777438">
    <property type="component" value="Unassembled WGS sequence"/>
</dbReference>
<evidence type="ECO:0000313" key="7">
    <source>
        <dbReference type="Proteomes" id="UP000777438"/>
    </source>
</evidence>
<dbReference type="AlphaFoldDB" id="A0A9P8VUG4"/>
<keyword evidence="3 4" id="KW-0326">Glycosidase</keyword>
<comment type="caution">
    <text evidence="6">The sequence shown here is derived from an EMBL/GenBank/DDBJ whole genome shotgun (WGS) entry which is preliminary data.</text>
</comment>
<organism evidence="6 7">
    <name type="scientific">Thelonectria olida</name>
    <dbReference type="NCBI Taxonomy" id="1576542"/>
    <lineage>
        <taxon>Eukaryota</taxon>
        <taxon>Fungi</taxon>
        <taxon>Dikarya</taxon>
        <taxon>Ascomycota</taxon>
        <taxon>Pezizomycotina</taxon>
        <taxon>Sordariomycetes</taxon>
        <taxon>Hypocreomycetidae</taxon>
        <taxon>Hypocreales</taxon>
        <taxon>Nectriaceae</taxon>
        <taxon>Thelonectria</taxon>
    </lineage>
</organism>
<dbReference type="GO" id="GO:0004553">
    <property type="term" value="F:hydrolase activity, hydrolyzing O-glycosyl compounds"/>
    <property type="evidence" value="ECO:0007669"/>
    <property type="project" value="InterPro"/>
</dbReference>
<evidence type="ECO:0000256" key="1">
    <source>
        <dbReference type="ARBA" id="ARBA00009865"/>
    </source>
</evidence>
<evidence type="ECO:0000256" key="2">
    <source>
        <dbReference type="ARBA" id="ARBA00022801"/>
    </source>
</evidence>
<dbReference type="InterPro" id="IPR013320">
    <property type="entry name" value="ConA-like_dom_sf"/>
</dbReference>
<gene>
    <name evidence="6" type="ORF">B0T10DRAFT_464411</name>
</gene>
<reference evidence="6 7" key="1">
    <citation type="journal article" date="2021" name="Nat. Commun.">
        <title>Genetic determinants of endophytism in the Arabidopsis root mycobiome.</title>
        <authorList>
            <person name="Mesny F."/>
            <person name="Miyauchi S."/>
            <person name="Thiergart T."/>
            <person name="Pickel B."/>
            <person name="Atanasova L."/>
            <person name="Karlsson M."/>
            <person name="Huettel B."/>
            <person name="Barry K.W."/>
            <person name="Haridas S."/>
            <person name="Chen C."/>
            <person name="Bauer D."/>
            <person name="Andreopoulos W."/>
            <person name="Pangilinan J."/>
            <person name="LaButti K."/>
            <person name="Riley R."/>
            <person name="Lipzen A."/>
            <person name="Clum A."/>
            <person name="Drula E."/>
            <person name="Henrissat B."/>
            <person name="Kohler A."/>
            <person name="Grigoriev I.V."/>
            <person name="Martin F.M."/>
            <person name="Hacquard S."/>
        </authorList>
    </citation>
    <scope>NUCLEOTIDE SEQUENCE [LARGE SCALE GENOMIC DNA]</scope>
    <source>
        <strain evidence="6 7">MPI-CAGE-CH-0241</strain>
    </source>
</reference>
<feature type="domain" description="Beta-xylosidase C-terminal Concanavalin A-like" evidence="5">
    <location>
        <begin position="151"/>
        <end position="306"/>
    </location>
</feature>
<keyword evidence="2 4" id="KW-0378">Hydrolase</keyword>
<dbReference type="PANTHER" id="PTHR42812:SF17">
    <property type="entry name" value="BETA-XYLOSIDASE C-TERMINAL CONCANAVALIN A-LIKE DOMAIN-CONTAINING PROTEIN-RELATED"/>
    <property type="match status" value="1"/>
</dbReference>
<dbReference type="Pfam" id="PF04616">
    <property type="entry name" value="Glyco_hydro_43"/>
    <property type="match status" value="1"/>
</dbReference>
<dbReference type="Pfam" id="PF17851">
    <property type="entry name" value="GH43_C2"/>
    <property type="match status" value="1"/>
</dbReference>
<evidence type="ECO:0000259" key="5">
    <source>
        <dbReference type="Pfam" id="PF17851"/>
    </source>
</evidence>
<dbReference type="GO" id="GO:0005975">
    <property type="term" value="P:carbohydrate metabolic process"/>
    <property type="evidence" value="ECO:0007669"/>
    <property type="project" value="InterPro"/>
</dbReference>
<dbReference type="InterPro" id="IPR041542">
    <property type="entry name" value="GH43_C2"/>
</dbReference>
<dbReference type="InterPro" id="IPR006710">
    <property type="entry name" value="Glyco_hydro_43"/>
</dbReference>
<dbReference type="SUPFAM" id="SSF75005">
    <property type="entry name" value="Arabinanase/levansucrase/invertase"/>
    <property type="match status" value="1"/>
</dbReference>
<evidence type="ECO:0000313" key="6">
    <source>
        <dbReference type="EMBL" id="KAH6879880.1"/>
    </source>
</evidence>
<dbReference type="EMBL" id="JAGPYM010000028">
    <property type="protein sequence ID" value="KAH6879880.1"/>
    <property type="molecule type" value="Genomic_DNA"/>
</dbReference>
<dbReference type="InterPro" id="IPR051795">
    <property type="entry name" value="Glycosyl_Hydrlase_43"/>
</dbReference>
<name>A0A9P8VUG4_9HYPO</name>
<dbReference type="PANTHER" id="PTHR42812">
    <property type="entry name" value="BETA-XYLOSIDASE"/>
    <property type="match status" value="1"/>
</dbReference>
<accession>A0A9P8VUG4</accession>
<comment type="similarity">
    <text evidence="1 4">Belongs to the glycosyl hydrolase 43 family.</text>
</comment>
<evidence type="ECO:0000256" key="3">
    <source>
        <dbReference type="ARBA" id="ARBA00023295"/>
    </source>
</evidence>
<dbReference type="InterPro" id="IPR023296">
    <property type="entry name" value="Glyco_hydro_beta-prop_sf"/>
</dbReference>
<dbReference type="Gene3D" id="2.60.120.200">
    <property type="match status" value="1"/>
</dbReference>
<evidence type="ECO:0000256" key="4">
    <source>
        <dbReference type="RuleBase" id="RU361187"/>
    </source>
</evidence>
<dbReference type="OrthoDB" id="2139957at2759"/>
<protein>
    <submittedName>
        <fullName evidence="6">Concanavalin A-like lectin/glucanase domain-containing protein</fullName>
    </submittedName>
</protein>
<keyword evidence="7" id="KW-1185">Reference proteome</keyword>
<dbReference type="Gene3D" id="2.115.10.20">
    <property type="entry name" value="Glycosyl hydrolase domain, family 43"/>
    <property type="match status" value="1"/>
</dbReference>
<dbReference type="SUPFAM" id="SSF49899">
    <property type="entry name" value="Concanavalin A-like lectins/glucanases"/>
    <property type="match status" value="1"/>
</dbReference>
<proteinExistence type="inferred from homology"/>
<sequence>MSLTRKPILANRNTSEYFQNVGHADLFEDASGQWWAAALAWRSGPEGKSYPMGRETVLTPVVWEREKWPIVAPVRGVQRGWYLPPSKDMPGDGAFLDDPDIVDFEPNTTIPHNFGFWRWPDTTAYAISPRGYPGTLRLTPSRASITAGWKNFTAASTYRTPPTSINEEVGVTAFLNQVQNINLGIIMLPDDNEMNSTISTLKPHFRFLVSGLGGDKKYFSKPSTTLVPQSWLQQAIRLTIRAENATHYTFYAASASKPREMHRLGQAPATVVTGGMGPFTGCQIGVYSTTNGGTGSAEAYISRWRYYNIAQEIGNGILVVSDAITSSIYLLSLRYILQLDNVDNKRDCLNIEQRVNK</sequence>